<sequence>MNKILYINSSPSGADSQSVKVANALLKKLPPGDVTTRNLDEDVPPFVSKAYIHVVYTDPTQRTAAQKALLRYSDTVIAEVREADIIVIGTPVHNFAIPALLKAWIDQLVRPGATCGKGGRGFEQKKVYVAVASGRLINPEGFVGPYLKAILAEVGLTDITVLTLKGTLQKEIRQEDVDHLIKEIQ</sequence>
<dbReference type="GO" id="GO:0016652">
    <property type="term" value="F:oxidoreductase activity, acting on NAD(P)H as acceptor"/>
    <property type="evidence" value="ECO:0007669"/>
    <property type="project" value="UniProtKB-UniRule"/>
</dbReference>
<comment type="similarity">
    <text evidence="6">Belongs to the azoreductase type 1 family.</text>
</comment>
<dbReference type="EC" id="1.7.1.17" evidence="6"/>
<keyword evidence="1 6" id="KW-0285">Flavoprotein</keyword>
<comment type="subunit">
    <text evidence="6">Homodimer.</text>
</comment>
<keyword evidence="2 6" id="KW-0288">FMN</keyword>
<accession>A0A4R8DYP4</accession>
<name>A0A4R8DYP4_9BACT</name>
<dbReference type="InterPro" id="IPR023048">
    <property type="entry name" value="NADH:quinone_OxRdtase_FMN_depd"/>
</dbReference>
<dbReference type="AlphaFoldDB" id="A0A4R8DYP4"/>
<evidence type="ECO:0000256" key="5">
    <source>
        <dbReference type="ARBA" id="ARBA00048542"/>
    </source>
</evidence>
<evidence type="ECO:0000313" key="8">
    <source>
        <dbReference type="EMBL" id="TDX02331.1"/>
    </source>
</evidence>
<protein>
    <recommendedName>
        <fullName evidence="6">FMN dependent NADH:quinone oxidoreductase</fullName>
        <ecNumber evidence="6">1.6.5.-</ecNumber>
    </recommendedName>
    <alternativeName>
        <fullName evidence="6">Azo-dye reductase</fullName>
    </alternativeName>
    <alternativeName>
        <fullName evidence="6">FMN-dependent NADH-azo compound oxidoreductase</fullName>
    </alternativeName>
    <alternativeName>
        <fullName evidence="6">FMN-dependent NADH-azoreductase</fullName>
        <ecNumber evidence="6">1.7.1.17</ecNumber>
    </alternativeName>
</protein>
<dbReference type="RefSeq" id="WP_133994949.1">
    <property type="nucleotide sequence ID" value="NZ_SODV01000001.1"/>
</dbReference>
<dbReference type="HAMAP" id="MF_01216">
    <property type="entry name" value="Azoreductase_type1"/>
    <property type="match status" value="1"/>
</dbReference>
<evidence type="ECO:0000256" key="2">
    <source>
        <dbReference type="ARBA" id="ARBA00022643"/>
    </source>
</evidence>
<dbReference type="InterPro" id="IPR003680">
    <property type="entry name" value="Flavodoxin_fold"/>
</dbReference>
<dbReference type="Gene3D" id="3.40.50.360">
    <property type="match status" value="1"/>
</dbReference>
<feature type="binding site" evidence="6">
    <location>
        <begin position="16"/>
        <end position="18"/>
    </location>
    <ligand>
        <name>FMN</name>
        <dbReference type="ChEBI" id="CHEBI:58210"/>
    </ligand>
</feature>
<feature type="domain" description="Flavodoxin-like fold" evidence="7">
    <location>
        <begin position="3"/>
        <end position="184"/>
    </location>
</feature>
<comment type="catalytic activity">
    <reaction evidence="5">
        <text>N,N-dimethyl-1,4-phenylenediamine + anthranilate + 2 NAD(+) = 2-(4-dimethylaminophenyl)diazenylbenzoate + 2 NADH + 2 H(+)</text>
        <dbReference type="Rhea" id="RHEA:55872"/>
        <dbReference type="ChEBI" id="CHEBI:15378"/>
        <dbReference type="ChEBI" id="CHEBI:15783"/>
        <dbReference type="ChEBI" id="CHEBI:16567"/>
        <dbReference type="ChEBI" id="CHEBI:57540"/>
        <dbReference type="ChEBI" id="CHEBI:57945"/>
        <dbReference type="ChEBI" id="CHEBI:71579"/>
        <dbReference type="EC" id="1.7.1.17"/>
    </reaction>
    <physiologicalReaction direction="right-to-left" evidence="5">
        <dbReference type="Rhea" id="RHEA:55874"/>
    </physiologicalReaction>
</comment>
<dbReference type="SUPFAM" id="SSF52218">
    <property type="entry name" value="Flavoproteins"/>
    <property type="match status" value="1"/>
</dbReference>
<reference evidence="8 9" key="1">
    <citation type="submission" date="2019-03" db="EMBL/GenBank/DDBJ databases">
        <title>Genomic Encyclopedia of Type Strains, Phase IV (KMG-IV): sequencing the most valuable type-strain genomes for metagenomic binning, comparative biology and taxonomic classification.</title>
        <authorList>
            <person name="Goeker M."/>
        </authorList>
    </citation>
    <scope>NUCLEOTIDE SEQUENCE [LARGE SCALE GENOMIC DNA]</scope>
    <source>
        <strain evidence="8 9">DSM 100059</strain>
    </source>
</reference>
<keyword evidence="9" id="KW-1185">Reference proteome</keyword>
<evidence type="ECO:0000259" key="7">
    <source>
        <dbReference type="Pfam" id="PF02525"/>
    </source>
</evidence>
<dbReference type="GO" id="GO:0010181">
    <property type="term" value="F:FMN binding"/>
    <property type="evidence" value="ECO:0007669"/>
    <property type="project" value="UniProtKB-UniRule"/>
</dbReference>
<dbReference type="GO" id="GO:0009055">
    <property type="term" value="F:electron transfer activity"/>
    <property type="evidence" value="ECO:0007669"/>
    <property type="project" value="UniProtKB-UniRule"/>
</dbReference>
<dbReference type="EMBL" id="SODV01000001">
    <property type="protein sequence ID" value="TDX02331.1"/>
    <property type="molecule type" value="Genomic_DNA"/>
</dbReference>
<dbReference type="EC" id="1.6.5.-" evidence="6"/>
<comment type="caution">
    <text evidence="8">The sequence shown here is derived from an EMBL/GenBank/DDBJ whole genome shotgun (WGS) entry which is preliminary data.</text>
</comment>
<feature type="binding site" evidence="6">
    <location>
        <position position="10"/>
    </location>
    <ligand>
        <name>FMN</name>
        <dbReference type="ChEBI" id="CHEBI:58210"/>
    </ligand>
</feature>
<dbReference type="Proteomes" id="UP000294498">
    <property type="component" value="Unassembled WGS sequence"/>
</dbReference>
<dbReference type="Pfam" id="PF02525">
    <property type="entry name" value="Flavodoxin_2"/>
    <property type="match status" value="1"/>
</dbReference>
<proteinExistence type="inferred from homology"/>
<keyword evidence="4 6" id="KW-0520">NAD</keyword>
<keyword evidence="3 6" id="KW-0560">Oxidoreductase</keyword>
<dbReference type="InterPro" id="IPR050104">
    <property type="entry name" value="FMN-dep_NADH:Q_OxRdtase_AzoR1"/>
</dbReference>
<organism evidence="8 9">
    <name type="scientific">Dinghuibacter silviterrae</name>
    <dbReference type="NCBI Taxonomy" id="1539049"/>
    <lineage>
        <taxon>Bacteria</taxon>
        <taxon>Pseudomonadati</taxon>
        <taxon>Bacteroidota</taxon>
        <taxon>Chitinophagia</taxon>
        <taxon>Chitinophagales</taxon>
        <taxon>Chitinophagaceae</taxon>
        <taxon>Dinghuibacter</taxon>
    </lineage>
</organism>
<dbReference type="GO" id="GO:0016655">
    <property type="term" value="F:oxidoreductase activity, acting on NAD(P)H, quinone or similar compound as acceptor"/>
    <property type="evidence" value="ECO:0007669"/>
    <property type="project" value="InterPro"/>
</dbReference>
<comment type="caution">
    <text evidence="6">Lacks conserved residue(s) required for the propagation of feature annotation.</text>
</comment>
<dbReference type="PANTHER" id="PTHR43741:SF4">
    <property type="entry name" value="FMN-DEPENDENT NADH:QUINONE OXIDOREDUCTASE"/>
    <property type="match status" value="1"/>
</dbReference>
<evidence type="ECO:0000256" key="3">
    <source>
        <dbReference type="ARBA" id="ARBA00023002"/>
    </source>
</evidence>
<evidence type="ECO:0000313" key="9">
    <source>
        <dbReference type="Proteomes" id="UP000294498"/>
    </source>
</evidence>
<comment type="function">
    <text evidence="6">Also exhibits azoreductase activity. Catalyzes the reductive cleavage of the azo bond in aromatic azo compounds to the corresponding amines.</text>
</comment>
<dbReference type="PANTHER" id="PTHR43741">
    <property type="entry name" value="FMN-DEPENDENT NADH-AZOREDUCTASE 1"/>
    <property type="match status" value="1"/>
</dbReference>
<gene>
    <name evidence="6" type="primary">azoR</name>
    <name evidence="8" type="ORF">EDB95_3389</name>
</gene>
<comment type="catalytic activity">
    <reaction evidence="6">
        <text>2 a quinone + NADH + H(+) = 2 a 1,4-benzosemiquinone + NAD(+)</text>
        <dbReference type="Rhea" id="RHEA:65952"/>
        <dbReference type="ChEBI" id="CHEBI:15378"/>
        <dbReference type="ChEBI" id="CHEBI:57540"/>
        <dbReference type="ChEBI" id="CHEBI:57945"/>
        <dbReference type="ChEBI" id="CHEBI:132124"/>
        <dbReference type="ChEBI" id="CHEBI:134225"/>
    </reaction>
</comment>
<comment type="function">
    <text evidence="6">Quinone reductase that provides resistance to thiol-specific stress caused by electrophilic quinones.</text>
</comment>
<evidence type="ECO:0000256" key="6">
    <source>
        <dbReference type="HAMAP-Rule" id="MF_01216"/>
    </source>
</evidence>
<dbReference type="OrthoDB" id="9805013at2"/>
<evidence type="ECO:0000256" key="4">
    <source>
        <dbReference type="ARBA" id="ARBA00023027"/>
    </source>
</evidence>
<evidence type="ECO:0000256" key="1">
    <source>
        <dbReference type="ARBA" id="ARBA00022630"/>
    </source>
</evidence>
<comment type="cofactor">
    <cofactor evidence="6">
        <name>FMN</name>
        <dbReference type="ChEBI" id="CHEBI:58210"/>
    </cofactor>
    <text evidence="6">Binds 1 FMN per subunit.</text>
</comment>
<dbReference type="InterPro" id="IPR029039">
    <property type="entry name" value="Flavoprotein-like_sf"/>
</dbReference>